<dbReference type="AlphaFoldDB" id="A0A8J3CAG2"/>
<dbReference type="Gene3D" id="3.40.50.1820">
    <property type="entry name" value="alpha/beta hydrolase"/>
    <property type="match status" value="1"/>
</dbReference>
<gene>
    <name evidence="1" type="ORF">GCM10012275_07450</name>
</gene>
<sequence length="237" mass="25192">MPHVPTIVLVHSPFLGPTSMRPLAAALLRRARPAVVTDLRAGVTEPPVHPRLAKVFAEAVVTAAPEGDLVLVGHSGAGPLLPTLAAAVDRQIAGLVLLDAGLPTPGRSWAESAPTELVEQLRGLAEGDRLPPWNTWFQPDPLPELVDDAAVRERIAAEQPRVPVAFLDEPRPAERWPGRMGYLLLSEAAYGREARAAAEAGWPVRRVRAHHLAAATEPEPVADAVLELVGALLAPPT</sequence>
<dbReference type="RefSeq" id="WP_189053830.1">
    <property type="nucleotide sequence ID" value="NZ_BMMK01000002.1"/>
</dbReference>
<reference evidence="1" key="1">
    <citation type="journal article" date="2014" name="Int. J. Syst. Evol. Microbiol.">
        <title>Complete genome sequence of Corynebacterium casei LMG S-19264T (=DSM 44701T), isolated from a smear-ripened cheese.</title>
        <authorList>
            <consortium name="US DOE Joint Genome Institute (JGI-PGF)"/>
            <person name="Walter F."/>
            <person name="Albersmeier A."/>
            <person name="Kalinowski J."/>
            <person name="Ruckert C."/>
        </authorList>
    </citation>
    <scope>NUCLEOTIDE SEQUENCE</scope>
    <source>
        <strain evidence="1">CGMCC 4.5737</strain>
    </source>
</reference>
<comment type="caution">
    <text evidence="1">The sequence shown here is derived from an EMBL/GenBank/DDBJ whole genome shotgun (WGS) entry which is preliminary data.</text>
</comment>
<evidence type="ECO:0000313" key="1">
    <source>
        <dbReference type="EMBL" id="GGM39051.1"/>
    </source>
</evidence>
<dbReference type="SUPFAM" id="SSF53474">
    <property type="entry name" value="alpha/beta-Hydrolases"/>
    <property type="match status" value="1"/>
</dbReference>
<organism evidence="1 2">
    <name type="scientific">Longimycelium tulufanense</name>
    <dbReference type="NCBI Taxonomy" id="907463"/>
    <lineage>
        <taxon>Bacteria</taxon>
        <taxon>Bacillati</taxon>
        <taxon>Actinomycetota</taxon>
        <taxon>Actinomycetes</taxon>
        <taxon>Pseudonocardiales</taxon>
        <taxon>Pseudonocardiaceae</taxon>
        <taxon>Longimycelium</taxon>
    </lineage>
</organism>
<protein>
    <recommendedName>
        <fullName evidence="3">AB hydrolase-1 domain-containing protein</fullName>
    </recommendedName>
</protein>
<evidence type="ECO:0008006" key="3">
    <source>
        <dbReference type="Google" id="ProtNLM"/>
    </source>
</evidence>
<accession>A0A8J3CAG2</accession>
<keyword evidence="2" id="KW-1185">Reference proteome</keyword>
<proteinExistence type="predicted"/>
<evidence type="ECO:0000313" key="2">
    <source>
        <dbReference type="Proteomes" id="UP000637578"/>
    </source>
</evidence>
<reference evidence="1" key="2">
    <citation type="submission" date="2020-09" db="EMBL/GenBank/DDBJ databases">
        <authorList>
            <person name="Sun Q."/>
            <person name="Zhou Y."/>
        </authorList>
    </citation>
    <scope>NUCLEOTIDE SEQUENCE</scope>
    <source>
        <strain evidence="1">CGMCC 4.5737</strain>
    </source>
</reference>
<dbReference type="EMBL" id="BMMK01000002">
    <property type="protein sequence ID" value="GGM39051.1"/>
    <property type="molecule type" value="Genomic_DNA"/>
</dbReference>
<dbReference type="Proteomes" id="UP000637578">
    <property type="component" value="Unassembled WGS sequence"/>
</dbReference>
<dbReference type="InterPro" id="IPR029058">
    <property type="entry name" value="AB_hydrolase_fold"/>
</dbReference>
<name>A0A8J3CAG2_9PSEU</name>